<evidence type="ECO:0000313" key="3">
    <source>
        <dbReference type="Proteomes" id="UP000025227"/>
    </source>
</evidence>
<dbReference type="SUPFAM" id="SSF53474">
    <property type="entry name" value="alpha/beta-Hydrolases"/>
    <property type="match status" value="1"/>
</dbReference>
<evidence type="ECO:0000256" key="1">
    <source>
        <dbReference type="SAM" id="SignalP"/>
    </source>
</evidence>
<feature type="chain" id="PRO_5029575798" evidence="1">
    <location>
        <begin position="17"/>
        <end position="371"/>
    </location>
</feature>
<name>A0A7I4Y3M9_HAECO</name>
<keyword evidence="3" id="KW-1185">Reference proteome</keyword>
<dbReference type="Pfam" id="PF01764">
    <property type="entry name" value="Lipase_3"/>
    <property type="match status" value="1"/>
</dbReference>
<dbReference type="GO" id="GO:0006629">
    <property type="term" value="P:lipid metabolic process"/>
    <property type="evidence" value="ECO:0007669"/>
    <property type="project" value="InterPro"/>
</dbReference>
<accession>A0A7I4Y3M9</accession>
<dbReference type="Gene3D" id="3.40.50.1820">
    <property type="entry name" value="alpha/beta hydrolase"/>
    <property type="match status" value="1"/>
</dbReference>
<feature type="domain" description="Fungal lipase-type" evidence="2">
    <location>
        <begin position="148"/>
        <end position="289"/>
    </location>
</feature>
<proteinExistence type="predicted"/>
<dbReference type="OMA" id="PFRYRVI"/>
<keyword evidence="1" id="KW-0732">Signal</keyword>
<dbReference type="CDD" id="cd00519">
    <property type="entry name" value="Lipase_3"/>
    <property type="match status" value="1"/>
</dbReference>
<dbReference type="InterPro" id="IPR002921">
    <property type="entry name" value="Fungal_lipase-type"/>
</dbReference>
<dbReference type="Proteomes" id="UP000025227">
    <property type="component" value="Unplaced"/>
</dbReference>
<dbReference type="PANTHER" id="PTHR45908:SF15">
    <property type="entry name" value="FUNGAL LIPASE-LIKE DOMAIN-CONTAINING PROTEIN"/>
    <property type="match status" value="1"/>
</dbReference>
<organism evidence="3 4">
    <name type="scientific">Haemonchus contortus</name>
    <name type="common">Barber pole worm</name>
    <dbReference type="NCBI Taxonomy" id="6289"/>
    <lineage>
        <taxon>Eukaryota</taxon>
        <taxon>Metazoa</taxon>
        <taxon>Ecdysozoa</taxon>
        <taxon>Nematoda</taxon>
        <taxon>Chromadorea</taxon>
        <taxon>Rhabditida</taxon>
        <taxon>Rhabditina</taxon>
        <taxon>Rhabditomorpha</taxon>
        <taxon>Strongyloidea</taxon>
        <taxon>Trichostrongylidae</taxon>
        <taxon>Haemonchus</taxon>
    </lineage>
</organism>
<sequence>MLLLATFSFLLYMVMSEPVNFCREAKDCQTCASSYTYILGFREHCRWCVESQLCVGPLSCPLGKPVVQRDSFRCPLEITTAKGKRYTDELGRSLYAFILSLKSDNVTTCLSNLRPDVTHVRTFTVECDSSGNDCTSMVAVSEEAKSLYLVFRDTASRKQLITEMVSGFGAQLGAWEKFLGPEAGVISYFHTAFYKTFIDSGMKEHTLKLIKKYPEFRIWMTGFSLGGSLASMASLYLAKKTTVDKNLLRLVTFGEPRTGNVAFAREVEENVPFRYRVVKKNDFVASIPRSVDPATSLMVATAFERQPLFYRFLVHYNNNMKKGDSFKICEYSDDFGCRNTNLAFDMNDHSSYFDIDVETFIAGKCDRTQLF</sequence>
<dbReference type="AlphaFoldDB" id="A0A7I4Y3M9"/>
<reference evidence="4" key="1">
    <citation type="submission" date="2020-12" db="UniProtKB">
        <authorList>
            <consortium name="WormBaseParasite"/>
        </authorList>
    </citation>
    <scope>IDENTIFICATION</scope>
    <source>
        <strain evidence="4">MHco3</strain>
    </source>
</reference>
<protein>
    <submittedName>
        <fullName evidence="4">Lipase_3 domain-containing protein</fullName>
    </submittedName>
</protein>
<dbReference type="WBParaSite" id="HCON_00044720-00001">
    <property type="protein sequence ID" value="HCON_00044720-00001"/>
    <property type="gene ID" value="HCON_00044720"/>
</dbReference>
<dbReference type="PANTHER" id="PTHR45908">
    <property type="entry name" value="PROTEIN CBG11750-RELATED"/>
    <property type="match status" value="1"/>
</dbReference>
<evidence type="ECO:0000259" key="2">
    <source>
        <dbReference type="Pfam" id="PF01764"/>
    </source>
</evidence>
<feature type="signal peptide" evidence="1">
    <location>
        <begin position="1"/>
        <end position="16"/>
    </location>
</feature>
<dbReference type="OrthoDB" id="426718at2759"/>
<evidence type="ECO:0000313" key="4">
    <source>
        <dbReference type="WBParaSite" id="HCON_00044720-00001"/>
    </source>
</evidence>
<dbReference type="InterPro" id="IPR029058">
    <property type="entry name" value="AB_hydrolase_fold"/>
</dbReference>